<reference evidence="2" key="1">
    <citation type="submission" date="2020-08" db="EMBL/GenBank/DDBJ databases">
        <title>Genomic Encyclopedia of Type Strains, Phase IV (KMG-V): Genome sequencing to study the core and pangenomes of soil and plant-associated prokaryotes.</title>
        <authorList>
            <person name="Whitman W."/>
        </authorList>
    </citation>
    <scope>NUCLEOTIDE SEQUENCE [LARGE SCALE GENOMIC DNA]</scope>
    <source>
        <strain evidence="2">M8UP27</strain>
    </source>
</reference>
<keyword evidence="1" id="KW-0812">Transmembrane</keyword>
<gene>
    <name evidence="2" type="ORF">HDF09_004030</name>
</gene>
<dbReference type="Proteomes" id="UP000568106">
    <property type="component" value="Unassembled WGS sequence"/>
</dbReference>
<dbReference type="AlphaFoldDB" id="A0A7W8ILH3"/>
<accession>A0A7W8ILH3</accession>
<name>A0A7W8ILH3_9BACT</name>
<sequence length="65" mass="7195">METSFVLIVLLLAALATGGLMVNWIGLGRAMLRTPFLLMLNSTNIRITLSISTCRSWLSVLWQEG</sequence>
<evidence type="ECO:0000313" key="2">
    <source>
        <dbReference type="EMBL" id="MBB5319324.1"/>
    </source>
</evidence>
<dbReference type="EMBL" id="JACHDY010000007">
    <property type="protein sequence ID" value="MBB5319324.1"/>
    <property type="molecule type" value="Genomic_DNA"/>
</dbReference>
<keyword evidence="1" id="KW-1133">Transmembrane helix</keyword>
<keyword evidence="3" id="KW-1185">Reference proteome</keyword>
<organism evidence="2 3">
    <name type="scientific">Tunturiibacter empetritectus</name>
    <dbReference type="NCBI Taxonomy" id="3069691"/>
    <lineage>
        <taxon>Bacteria</taxon>
        <taxon>Pseudomonadati</taxon>
        <taxon>Acidobacteriota</taxon>
        <taxon>Terriglobia</taxon>
        <taxon>Terriglobales</taxon>
        <taxon>Acidobacteriaceae</taxon>
        <taxon>Tunturiibacter</taxon>
    </lineage>
</organism>
<protein>
    <submittedName>
        <fullName evidence="2">Uncharacterized protein</fullName>
    </submittedName>
</protein>
<evidence type="ECO:0000313" key="3">
    <source>
        <dbReference type="Proteomes" id="UP000568106"/>
    </source>
</evidence>
<evidence type="ECO:0000256" key="1">
    <source>
        <dbReference type="SAM" id="Phobius"/>
    </source>
</evidence>
<proteinExistence type="predicted"/>
<comment type="caution">
    <text evidence="2">The sequence shown here is derived from an EMBL/GenBank/DDBJ whole genome shotgun (WGS) entry which is preliminary data.</text>
</comment>
<feature type="transmembrane region" description="Helical" evidence="1">
    <location>
        <begin position="6"/>
        <end position="27"/>
    </location>
</feature>
<keyword evidence="1" id="KW-0472">Membrane</keyword>